<evidence type="ECO:0000256" key="4">
    <source>
        <dbReference type="ARBA" id="ARBA00022660"/>
    </source>
</evidence>
<dbReference type="GO" id="GO:0005743">
    <property type="term" value="C:mitochondrial inner membrane"/>
    <property type="evidence" value="ECO:0007669"/>
    <property type="project" value="UniProtKB-SubCell"/>
</dbReference>
<evidence type="ECO:0000256" key="8">
    <source>
        <dbReference type="ARBA" id="ARBA00022989"/>
    </source>
</evidence>
<dbReference type="PANTHER" id="PTHR12980">
    <property type="entry name" value="UBIQUINOL-CYTOCHROME C REDUCTASE COMPLEX, SUBUNIT X"/>
    <property type="match status" value="1"/>
</dbReference>
<comment type="subcellular location">
    <subcellularLocation>
        <location evidence="1 12">Mitochondrion inner membrane</location>
        <topology evidence="1 12">Single-pass membrane protein</topology>
    </subcellularLocation>
</comment>
<reference evidence="13 14" key="1">
    <citation type="journal article" date="2019" name="New Phytol.">
        <title>Comparative genomics reveals unique wood-decay strategies and fruiting body development in the Schizophyllaceae.</title>
        <authorList>
            <person name="Almasi E."/>
            <person name="Sahu N."/>
            <person name="Krizsan K."/>
            <person name="Balint B."/>
            <person name="Kovacs G.M."/>
            <person name="Kiss B."/>
            <person name="Cseklye J."/>
            <person name="Drula E."/>
            <person name="Henrissat B."/>
            <person name="Nagy I."/>
            <person name="Chovatia M."/>
            <person name="Adam C."/>
            <person name="LaButti K."/>
            <person name="Lipzen A."/>
            <person name="Riley R."/>
            <person name="Grigoriev I.V."/>
            <person name="Nagy L.G."/>
        </authorList>
    </citation>
    <scope>NUCLEOTIDE SEQUENCE [LARGE SCALE GENOMIC DNA]</scope>
    <source>
        <strain evidence="13 14">NL-1724</strain>
    </source>
</reference>
<evidence type="ECO:0000256" key="9">
    <source>
        <dbReference type="ARBA" id="ARBA00023128"/>
    </source>
</evidence>
<dbReference type="Gene3D" id="1.20.5.260">
    <property type="entry name" value="Cytochrome b-c1 complex subunit 9"/>
    <property type="match status" value="1"/>
</dbReference>
<dbReference type="GO" id="GO:0045275">
    <property type="term" value="C:respiratory chain complex III"/>
    <property type="evidence" value="ECO:0007669"/>
    <property type="project" value="UniProtKB-UniRule"/>
</dbReference>
<evidence type="ECO:0000256" key="7">
    <source>
        <dbReference type="ARBA" id="ARBA00022982"/>
    </source>
</evidence>
<organism evidence="13 14">
    <name type="scientific">Schizophyllum amplum</name>
    <dbReference type="NCBI Taxonomy" id="97359"/>
    <lineage>
        <taxon>Eukaryota</taxon>
        <taxon>Fungi</taxon>
        <taxon>Dikarya</taxon>
        <taxon>Basidiomycota</taxon>
        <taxon>Agaricomycotina</taxon>
        <taxon>Agaricomycetes</taxon>
        <taxon>Agaricomycetidae</taxon>
        <taxon>Agaricales</taxon>
        <taxon>Schizophyllaceae</taxon>
        <taxon>Schizophyllum</taxon>
    </lineage>
</organism>
<keyword evidence="5 12" id="KW-0812">Transmembrane</keyword>
<accession>A0A550CU54</accession>
<evidence type="ECO:0000256" key="11">
    <source>
        <dbReference type="ARBA" id="ARBA00044247"/>
    </source>
</evidence>
<dbReference type="Proteomes" id="UP000320762">
    <property type="component" value="Unassembled WGS sequence"/>
</dbReference>
<feature type="transmembrane region" description="Helical" evidence="12">
    <location>
        <begin position="17"/>
        <end position="37"/>
    </location>
</feature>
<comment type="subunit">
    <text evidence="12">Component of the ubiquinol-cytochrome c oxidoreductase (cytochrome b-c1 complex, complex III, CIII), a multisubunit enzyme composed of 3 respiratory subunits cytochrome b, cytochrome c1 and Rieske protein, 2 core protein subunits, and additional low-molecular weight protein subunits.</text>
</comment>
<keyword evidence="6 12" id="KW-0999">Mitochondrion inner membrane</keyword>
<keyword evidence="14" id="KW-1185">Reference proteome</keyword>
<comment type="similarity">
    <text evidence="2 12">Belongs to the UQCR10/QCR9 family.</text>
</comment>
<dbReference type="AlphaFoldDB" id="A0A550CU54"/>
<evidence type="ECO:0000256" key="12">
    <source>
        <dbReference type="RuleBase" id="RU368056"/>
    </source>
</evidence>
<evidence type="ECO:0000256" key="6">
    <source>
        <dbReference type="ARBA" id="ARBA00022792"/>
    </source>
</evidence>
<gene>
    <name evidence="13" type="ORF">BD626DRAFT_565165</name>
</gene>
<evidence type="ECO:0000256" key="2">
    <source>
        <dbReference type="ARBA" id="ARBA00007856"/>
    </source>
</evidence>
<dbReference type="Pfam" id="PF05365">
    <property type="entry name" value="UCR_UQCRX_QCR9"/>
    <property type="match status" value="1"/>
</dbReference>
<dbReference type="EMBL" id="VDMD01000002">
    <property type="protein sequence ID" value="TRM68320.1"/>
    <property type="molecule type" value="Genomic_DNA"/>
</dbReference>
<evidence type="ECO:0000256" key="1">
    <source>
        <dbReference type="ARBA" id="ARBA00004434"/>
    </source>
</evidence>
<dbReference type="InterPro" id="IPR008027">
    <property type="entry name" value="QCR9"/>
</dbReference>
<dbReference type="PANTHER" id="PTHR12980:SF0">
    <property type="entry name" value="CYTOCHROME B-C1 COMPLEX SUBUNIT 9"/>
    <property type="match status" value="1"/>
</dbReference>
<dbReference type="STRING" id="97359.A0A550CU54"/>
<evidence type="ECO:0000313" key="13">
    <source>
        <dbReference type="EMBL" id="TRM68320.1"/>
    </source>
</evidence>
<keyword evidence="4 12" id="KW-0679">Respiratory chain</keyword>
<keyword evidence="8 12" id="KW-1133">Transmembrane helix</keyword>
<dbReference type="InterPro" id="IPR036656">
    <property type="entry name" value="QCR9_sf"/>
</dbReference>
<evidence type="ECO:0000256" key="5">
    <source>
        <dbReference type="ARBA" id="ARBA00022692"/>
    </source>
</evidence>
<dbReference type="FunFam" id="1.20.5.260:FF:000001">
    <property type="entry name" value="Cytochrome b-c1 complex subunit 9"/>
    <property type="match status" value="1"/>
</dbReference>
<protein>
    <recommendedName>
        <fullName evidence="11 12">Complex III subunit 9</fullName>
    </recommendedName>
</protein>
<evidence type="ECO:0000256" key="10">
    <source>
        <dbReference type="ARBA" id="ARBA00023136"/>
    </source>
</evidence>
<comment type="caution">
    <text evidence="13">The sequence shown here is derived from an EMBL/GenBank/DDBJ whole genome shotgun (WGS) entry which is preliminary data.</text>
</comment>
<proteinExistence type="inferred from homology"/>
<evidence type="ECO:0000256" key="3">
    <source>
        <dbReference type="ARBA" id="ARBA00022448"/>
    </source>
</evidence>
<keyword evidence="9 12" id="KW-0496">Mitochondrion</keyword>
<keyword evidence="10 12" id="KW-0472">Membrane</keyword>
<name>A0A550CU54_9AGAR</name>
<keyword evidence="3 12" id="KW-0813">Transport</keyword>
<keyword evidence="7 12" id="KW-0249">Electron transport</keyword>
<comment type="function">
    <text evidence="12">Component of the ubiquinol-cytochrome c oxidoreductase, a multisubunit transmembrane complex that is part of the mitochondrial electron transport chain which drives oxidative phosphorylation. The complex plays an important role in the uptake of multiple carbon sources present in different host niches.</text>
</comment>
<evidence type="ECO:0000313" key="14">
    <source>
        <dbReference type="Proteomes" id="UP000320762"/>
    </source>
</evidence>
<dbReference type="GO" id="GO:0006122">
    <property type="term" value="P:mitochondrial electron transport, ubiquinol to cytochrome c"/>
    <property type="evidence" value="ECO:0007669"/>
    <property type="project" value="UniProtKB-UniRule"/>
</dbReference>
<dbReference type="SUPFAM" id="SSF81514">
    <property type="entry name" value="Subunit X (non-heme 7 kDa protein) of cytochrome bc1 complex (Ubiquinol-cytochrome c reductase)"/>
    <property type="match status" value="1"/>
</dbReference>
<sequence>MSFSNTVYNTFFRRNSVFVATVFSGAFFFGVGFDSLVQTSFDKWNAGKQWKDIRAKYVEEV</sequence>